<feature type="transmembrane region" description="Helical" evidence="6">
    <location>
        <begin position="145"/>
        <end position="163"/>
    </location>
</feature>
<dbReference type="Pfam" id="PF10190">
    <property type="entry name" value="Tmemb_170"/>
    <property type="match status" value="1"/>
</dbReference>
<organism evidence="7 8">
    <name type="scientific">Rhypophila decipiens</name>
    <dbReference type="NCBI Taxonomy" id="261697"/>
    <lineage>
        <taxon>Eukaryota</taxon>
        <taxon>Fungi</taxon>
        <taxon>Dikarya</taxon>
        <taxon>Ascomycota</taxon>
        <taxon>Pezizomycotina</taxon>
        <taxon>Sordariomycetes</taxon>
        <taxon>Sordariomycetidae</taxon>
        <taxon>Sordariales</taxon>
        <taxon>Naviculisporaceae</taxon>
        <taxon>Rhypophila</taxon>
    </lineage>
</organism>
<comment type="caution">
    <text evidence="7">The sequence shown here is derived from an EMBL/GenBank/DDBJ whole genome shotgun (WGS) entry which is preliminary data.</text>
</comment>
<protein>
    <recommendedName>
        <fullName evidence="9">Integral membrane protein</fullName>
    </recommendedName>
</protein>
<dbReference type="AlphaFoldDB" id="A0AAN6YEQ0"/>
<feature type="transmembrane region" description="Helical" evidence="6">
    <location>
        <begin position="100"/>
        <end position="133"/>
    </location>
</feature>
<comment type="subcellular location">
    <subcellularLocation>
        <location evidence="1">Membrane</location>
        <topology evidence="1">Multi-pass membrane protein</topology>
    </subcellularLocation>
</comment>
<feature type="transmembrane region" description="Helical" evidence="6">
    <location>
        <begin position="63"/>
        <end position="88"/>
    </location>
</feature>
<proteinExistence type="inferred from homology"/>
<keyword evidence="5 6" id="KW-0472">Membrane</keyword>
<evidence type="ECO:0000256" key="5">
    <source>
        <dbReference type="ARBA" id="ARBA00023136"/>
    </source>
</evidence>
<reference evidence="7" key="1">
    <citation type="journal article" date="2023" name="Mol. Phylogenet. Evol.">
        <title>Genome-scale phylogeny and comparative genomics of the fungal order Sordariales.</title>
        <authorList>
            <person name="Hensen N."/>
            <person name="Bonometti L."/>
            <person name="Westerberg I."/>
            <person name="Brannstrom I.O."/>
            <person name="Guillou S."/>
            <person name="Cros-Aarteil S."/>
            <person name="Calhoun S."/>
            <person name="Haridas S."/>
            <person name="Kuo A."/>
            <person name="Mondo S."/>
            <person name="Pangilinan J."/>
            <person name="Riley R."/>
            <person name="LaButti K."/>
            <person name="Andreopoulos B."/>
            <person name="Lipzen A."/>
            <person name="Chen C."/>
            <person name="Yan M."/>
            <person name="Daum C."/>
            <person name="Ng V."/>
            <person name="Clum A."/>
            <person name="Steindorff A."/>
            <person name="Ohm R.A."/>
            <person name="Martin F."/>
            <person name="Silar P."/>
            <person name="Natvig D.O."/>
            <person name="Lalanne C."/>
            <person name="Gautier V."/>
            <person name="Ament-Velasquez S.L."/>
            <person name="Kruys A."/>
            <person name="Hutchinson M.I."/>
            <person name="Powell A.J."/>
            <person name="Barry K."/>
            <person name="Miller A.N."/>
            <person name="Grigoriev I.V."/>
            <person name="Debuchy R."/>
            <person name="Gladieux P."/>
            <person name="Hiltunen Thoren M."/>
            <person name="Johannesson H."/>
        </authorList>
    </citation>
    <scope>NUCLEOTIDE SEQUENCE</scope>
    <source>
        <strain evidence="7">PSN293</strain>
    </source>
</reference>
<keyword evidence="8" id="KW-1185">Reference proteome</keyword>
<evidence type="ECO:0000256" key="1">
    <source>
        <dbReference type="ARBA" id="ARBA00004141"/>
    </source>
</evidence>
<dbReference type="InterPro" id="IPR019334">
    <property type="entry name" value="TMEM170A/B/YPR153W-like"/>
</dbReference>
<dbReference type="EMBL" id="MU858056">
    <property type="protein sequence ID" value="KAK4217923.1"/>
    <property type="molecule type" value="Genomic_DNA"/>
</dbReference>
<gene>
    <name evidence="7" type="ORF">QBC37DRAFT_275896</name>
</gene>
<dbReference type="GO" id="GO:0016020">
    <property type="term" value="C:membrane"/>
    <property type="evidence" value="ECO:0007669"/>
    <property type="project" value="UniProtKB-SubCell"/>
</dbReference>
<evidence type="ECO:0000256" key="6">
    <source>
        <dbReference type="SAM" id="Phobius"/>
    </source>
</evidence>
<evidence type="ECO:0008006" key="9">
    <source>
        <dbReference type="Google" id="ProtNLM"/>
    </source>
</evidence>
<evidence type="ECO:0000313" key="8">
    <source>
        <dbReference type="Proteomes" id="UP001301769"/>
    </source>
</evidence>
<evidence type="ECO:0000256" key="4">
    <source>
        <dbReference type="ARBA" id="ARBA00022989"/>
    </source>
</evidence>
<dbReference type="PANTHER" id="PTHR22779:SF6">
    <property type="entry name" value="SD17342P"/>
    <property type="match status" value="1"/>
</dbReference>
<reference evidence="7" key="2">
    <citation type="submission" date="2023-05" db="EMBL/GenBank/DDBJ databases">
        <authorList>
            <consortium name="Lawrence Berkeley National Laboratory"/>
            <person name="Steindorff A."/>
            <person name="Hensen N."/>
            <person name="Bonometti L."/>
            <person name="Westerberg I."/>
            <person name="Brannstrom I.O."/>
            <person name="Guillou S."/>
            <person name="Cros-Aarteil S."/>
            <person name="Calhoun S."/>
            <person name="Haridas S."/>
            <person name="Kuo A."/>
            <person name="Mondo S."/>
            <person name="Pangilinan J."/>
            <person name="Riley R."/>
            <person name="Labutti K."/>
            <person name="Andreopoulos B."/>
            <person name="Lipzen A."/>
            <person name="Chen C."/>
            <person name="Yanf M."/>
            <person name="Daum C."/>
            <person name="Ng V."/>
            <person name="Clum A."/>
            <person name="Ohm R."/>
            <person name="Martin F."/>
            <person name="Silar P."/>
            <person name="Natvig D."/>
            <person name="Lalanne C."/>
            <person name="Gautier V."/>
            <person name="Ament-Velasquez S.L."/>
            <person name="Kruys A."/>
            <person name="Hutchinson M.I."/>
            <person name="Powell A.J."/>
            <person name="Barry K."/>
            <person name="Miller A.N."/>
            <person name="Grigoriev I.V."/>
            <person name="Debuchy R."/>
            <person name="Gladieux P."/>
            <person name="Thoren M.H."/>
            <person name="Johannesson H."/>
        </authorList>
    </citation>
    <scope>NUCLEOTIDE SEQUENCE</scope>
    <source>
        <strain evidence="7">PSN293</strain>
    </source>
</reference>
<sequence length="165" mass="18313">MGFLSYVGPISGSSHQRKHGPLTCINSPLRRNDAPPGYVTPPFPSLFWEPSNVKWNLYYLGDIWRFTLLWTLILFGLFHLGAAGTALLMQLGRRKSNWKFLWTVPLLYALVAGVEAIMAGSVVGLVVGATYIAGHFTMSTWIPFVWGWVNVLVLIVSSFRISGGL</sequence>
<accession>A0AAN6YEQ0</accession>
<comment type="similarity">
    <text evidence="2">Belongs to the TMEM170 family.</text>
</comment>
<evidence type="ECO:0000313" key="7">
    <source>
        <dbReference type="EMBL" id="KAK4217923.1"/>
    </source>
</evidence>
<evidence type="ECO:0000256" key="2">
    <source>
        <dbReference type="ARBA" id="ARBA00006325"/>
    </source>
</evidence>
<dbReference type="Proteomes" id="UP001301769">
    <property type="component" value="Unassembled WGS sequence"/>
</dbReference>
<name>A0AAN6YEQ0_9PEZI</name>
<dbReference type="PANTHER" id="PTHR22779">
    <property type="entry name" value="SD17342P"/>
    <property type="match status" value="1"/>
</dbReference>
<keyword evidence="3 6" id="KW-0812">Transmembrane</keyword>
<keyword evidence="4 6" id="KW-1133">Transmembrane helix</keyword>
<evidence type="ECO:0000256" key="3">
    <source>
        <dbReference type="ARBA" id="ARBA00022692"/>
    </source>
</evidence>